<gene>
    <name evidence="2" type="ORF">CLORY_14180</name>
</gene>
<dbReference type="Proteomes" id="UP000190080">
    <property type="component" value="Unassembled WGS sequence"/>
</dbReference>
<evidence type="ECO:0000256" key="1">
    <source>
        <dbReference type="SAM" id="MobiDB-lite"/>
    </source>
</evidence>
<protein>
    <submittedName>
        <fullName evidence="2">Uncharacterized protein</fullName>
    </submittedName>
</protein>
<dbReference type="RefSeq" id="WP_079422829.1">
    <property type="nucleotide sequence ID" value="NZ_MZGV01000011.1"/>
</dbReference>
<feature type="region of interest" description="Disordered" evidence="1">
    <location>
        <begin position="82"/>
        <end position="125"/>
    </location>
</feature>
<feature type="region of interest" description="Disordered" evidence="1">
    <location>
        <begin position="31"/>
        <end position="56"/>
    </location>
</feature>
<sequence>MRRNKLYITALMLLVCGFITVMLPSCTKKSNNTAVTNSTQTTENGQQLGGPDMGNMKEQIQQGIDDLVSAGTITKKQGKKIVSALTSQMNNGQRPSKPSSNSKKPSGSKPSGNSPKNSALSKLVKDKVITQKQADAVQKKIFSSFKGGQGAPSQDQNSNSDQQS</sequence>
<feature type="region of interest" description="Disordered" evidence="1">
    <location>
        <begin position="140"/>
        <end position="164"/>
    </location>
</feature>
<organism evidence="2 3">
    <name type="scientific">Clostridium oryzae</name>
    <dbReference type="NCBI Taxonomy" id="1450648"/>
    <lineage>
        <taxon>Bacteria</taxon>
        <taxon>Bacillati</taxon>
        <taxon>Bacillota</taxon>
        <taxon>Clostridia</taxon>
        <taxon>Eubacteriales</taxon>
        <taxon>Clostridiaceae</taxon>
        <taxon>Clostridium</taxon>
    </lineage>
</organism>
<feature type="compositionally biased region" description="Low complexity" evidence="1">
    <location>
        <begin position="95"/>
        <end position="118"/>
    </location>
</feature>
<feature type="compositionally biased region" description="Low complexity" evidence="1">
    <location>
        <begin position="153"/>
        <end position="164"/>
    </location>
</feature>
<feature type="compositionally biased region" description="Polar residues" evidence="1">
    <location>
        <begin position="84"/>
        <end position="94"/>
    </location>
</feature>
<reference evidence="2 3" key="1">
    <citation type="submission" date="2017-03" db="EMBL/GenBank/DDBJ databases">
        <title>Genome sequence of Clostridium oryzae DSM 28571.</title>
        <authorList>
            <person name="Poehlein A."/>
            <person name="Daniel R."/>
        </authorList>
    </citation>
    <scope>NUCLEOTIDE SEQUENCE [LARGE SCALE GENOMIC DNA]</scope>
    <source>
        <strain evidence="2 3">DSM 28571</strain>
    </source>
</reference>
<feature type="compositionally biased region" description="Polar residues" evidence="1">
    <location>
        <begin position="31"/>
        <end position="46"/>
    </location>
</feature>
<name>A0A1V4ISR5_9CLOT</name>
<proteinExistence type="predicted"/>
<evidence type="ECO:0000313" key="3">
    <source>
        <dbReference type="Proteomes" id="UP000190080"/>
    </source>
</evidence>
<evidence type="ECO:0000313" key="2">
    <source>
        <dbReference type="EMBL" id="OPJ63052.1"/>
    </source>
</evidence>
<dbReference type="AlphaFoldDB" id="A0A1V4ISR5"/>
<keyword evidence="3" id="KW-1185">Reference proteome</keyword>
<accession>A0A1V4ISR5</accession>
<dbReference type="EMBL" id="MZGV01000011">
    <property type="protein sequence ID" value="OPJ63052.1"/>
    <property type="molecule type" value="Genomic_DNA"/>
</dbReference>
<comment type="caution">
    <text evidence="2">The sequence shown here is derived from an EMBL/GenBank/DDBJ whole genome shotgun (WGS) entry which is preliminary data.</text>
</comment>